<keyword evidence="5 10" id="KW-0949">S-adenosyl-L-methionine</keyword>
<dbReference type="Gene3D" id="3.40.50.150">
    <property type="entry name" value="Vaccinia Virus protein VP39"/>
    <property type="match status" value="1"/>
</dbReference>
<evidence type="ECO:0000313" key="14">
    <source>
        <dbReference type="Proteomes" id="UP000596827"/>
    </source>
</evidence>
<dbReference type="RefSeq" id="WP_187084249.1">
    <property type="nucleotide sequence ID" value="NZ_JACORU010000012.1"/>
</dbReference>
<feature type="region of interest" description="tRNA (mnm(5)s(2)U34)-methyltransferase" evidence="10">
    <location>
        <begin position="1"/>
        <end position="228"/>
    </location>
</feature>
<evidence type="ECO:0000259" key="12">
    <source>
        <dbReference type="Pfam" id="PF05430"/>
    </source>
</evidence>
<dbReference type="InterPro" id="IPR006076">
    <property type="entry name" value="FAD-dep_OxRdtase"/>
</dbReference>
<evidence type="ECO:0000256" key="10">
    <source>
        <dbReference type="HAMAP-Rule" id="MF_01102"/>
    </source>
</evidence>
<dbReference type="GO" id="GO:0004808">
    <property type="term" value="F:tRNA (5-methylaminomethyl-2-thiouridylate)(34)-methyltransferase activity"/>
    <property type="evidence" value="ECO:0007669"/>
    <property type="project" value="UniProtKB-EC"/>
</dbReference>
<dbReference type="SUPFAM" id="SSF53335">
    <property type="entry name" value="S-adenosyl-L-methionine-dependent methyltransferases"/>
    <property type="match status" value="1"/>
</dbReference>
<keyword evidence="1 10" id="KW-0963">Cytoplasm</keyword>
<feature type="domain" description="FAD dependent oxidoreductase" evidence="11">
    <location>
        <begin position="247"/>
        <end position="584"/>
    </location>
</feature>
<dbReference type="InterPro" id="IPR036188">
    <property type="entry name" value="FAD/NAD-bd_sf"/>
</dbReference>
<dbReference type="InterPro" id="IPR023032">
    <property type="entry name" value="tRNA_MAMT_biosynth_bifunc_MnmC"/>
</dbReference>
<dbReference type="GO" id="GO:0016645">
    <property type="term" value="F:oxidoreductase activity, acting on the CH-NH group of donors"/>
    <property type="evidence" value="ECO:0007669"/>
    <property type="project" value="InterPro"/>
</dbReference>
<protein>
    <recommendedName>
        <fullName evidence="10">tRNA 5-methylaminomethyl-2-thiouridine biosynthesis bifunctional protein MnmC</fullName>
        <shortName evidence="10">tRNA mnm(5)s(2)U biosynthesis bifunctional protein</shortName>
    </recommendedName>
    <domain>
        <recommendedName>
            <fullName evidence="10">tRNA (mnm(5)s(2)U34)-methyltransferase</fullName>
            <ecNumber evidence="10">2.1.1.61</ecNumber>
        </recommendedName>
    </domain>
    <domain>
        <recommendedName>
            <fullName evidence="10">FAD-dependent cmnm(5)s(2)U34 oxidoreductase</fullName>
            <ecNumber evidence="10">1.5.-.-</ecNumber>
        </recommendedName>
    </domain>
</protein>
<evidence type="ECO:0000256" key="4">
    <source>
        <dbReference type="ARBA" id="ARBA00022679"/>
    </source>
</evidence>
<dbReference type="HAMAP" id="MF_01102">
    <property type="entry name" value="MnmC"/>
    <property type="match status" value="1"/>
</dbReference>
<evidence type="ECO:0000256" key="8">
    <source>
        <dbReference type="ARBA" id="ARBA00023002"/>
    </source>
</evidence>
<comment type="function">
    <text evidence="10">Catalyzes the last two steps in the biosynthesis of 5-methylaminomethyl-2-thiouridine (mnm(5)s(2)U) at the wobble position (U34) in tRNA. Catalyzes the FAD-dependent demodification of cmnm(5)s(2)U34 to nm(5)s(2)U34, followed by the transfer of a methyl group from S-adenosyl-L-methionine to nm(5)s(2)U34, to form mnm(5)s(2)U34.</text>
</comment>
<evidence type="ECO:0000256" key="7">
    <source>
        <dbReference type="ARBA" id="ARBA00022827"/>
    </source>
</evidence>
<evidence type="ECO:0000259" key="11">
    <source>
        <dbReference type="Pfam" id="PF01266"/>
    </source>
</evidence>
<comment type="caution">
    <text evidence="13">The sequence shown here is derived from an EMBL/GenBank/DDBJ whole genome shotgun (WGS) entry which is preliminary data.</text>
</comment>
<name>A0A923S5A5_9BURK</name>
<keyword evidence="14" id="KW-1185">Reference proteome</keyword>
<comment type="catalytic activity">
    <reaction evidence="10">
        <text>5-aminomethyl-2-thiouridine(34) in tRNA + S-adenosyl-L-methionine = 5-methylaminomethyl-2-thiouridine(34) in tRNA + S-adenosyl-L-homocysteine + H(+)</text>
        <dbReference type="Rhea" id="RHEA:19569"/>
        <dbReference type="Rhea" id="RHEA-COMP:10195"/>
        <dbReference type="Rhea" id="RHEA-COMP:10197"/>
        <dbReference type="ChEBI" id="CHEBI:15378"/>
        <dbReference type="ChEBI" id="CHEBI:57856"/>
        <dbReference type="ChEBI" id="CHEBI:59789"/>
        <dbReference type="ChEBI" id="CHEBI:74454"/>
        <dbReference type="ChEBI" id="CHEBI:74455"/>
        <dbReference type="EC" id="2.1.1.61"/>
    </reaction>
</comment>
<sequence length="609" mass="66118">MAEPVEWGPDGTPRSARFDDIYRTASGGLQQARHVFLQGCGLPQAWAGKPQWRILETGFGLGLNFLAAWQAWRDDPQRPRMLHFVSIEAYPVGREDILRSAEAHPELQPLARELARQWWGLVPGFHRMSFEGGQVLLTLCVGDVHDMLREQAFRADAVLLDGFEPKRNGAMWELPTLKAIARLCRRGTAVATWTVAGEVRRDLAQCGFVVEKVEGLPPKRECLRGVYDPAWETKGPVDEASVTRSHCVVIGAGLAGAAVAAALARRGWEVEVLDAAARPASGASSLPAGLLAPHQSPDDNLLSRLSRAGVRATLQELAALLPQGDAWQRSGVLEMRLGDERAPPALGDELLPWTRVVAGGNWWHEAAGWARPSALVQAWLQTPGITRRMGARVRSLERDGDAWRVLGDAQVPQAQLAGTRHSGTPLARSPLVIVTAAFDSGPLLGGRITLHPVRGQVSWSHEGEPGISQPVNGNGHFVPRVPVEGRMAWLTGSTYGRGDTDRGERAEDHRANLERLRTLLPDTARALSPVFERGAVHAWAGVRCASSDRRPLVGLVEDGLAVSTAMGSRGLTFAWLCAELLAARLHGEPLPVERKLAGALDVARQFRQG</sequence>
<keyword evidence="2 10" id="KW-0489">Methyltransferase</keyword>
<comment type="cofactor">
    <cofactor evidence="10">
        <name>FAD</name>
        <dbReference type="ChEBI" id="CHEBI:57692"/>
    </cofactor>
</comment>
<proteinExistence type="inferred from homology"/>
<comment type="subcellular location">
    <subcellularLocation>
        <location evidence="10">Cytoplasm</location>
    </subcellularLocation>
</comment>
<dbReference type="Pfam" id="PF05430">
    <property type="entry name" value="Methyltransf_30"/>
    <property type="match status" value="1"/>
</dbReference>
<dbReference type="PANTHER" id="PTHR13847:SF283">
    <property type="entry name" value="TRNA 5-METHYLAMINOMETHYL-2-THIOURIDINE BIOSYNTHESIS BIFUNCTIONAL PROTEIN MNMC"/>
    <property type="match status" value="1"/>
</dbReference>
<keyword evidence="4 10" id="KW-0808">Transferase</keyword>
<dbReference type="GO" id="GO:0002097">
    <property type="term" value="P:tRNA wobble base modification"/>
    <property type="evidence" value="ECO:0007669"/>
    <property type="project" value="UniProtKB-UniRule"/>
</dbReference>
<comment type="similarity">
    <text evidence="10">In the N-terminal section; belongs to the methyltransferase superfamily. tRNA (mnm(5)s(2)U34)-methyltransferase family.</text>
</comment>
<dbReference type="EC" id="2.1.1.61" evidence="10"/>
<dbReference type="GO" id="GO:0050660">
    <property type="term" value="F:flavin adenine dinucleotide binding"/>
    <property type="evidence" value="ECO:0007669"/>
    <property type="project" value="UniProtKB-UniRule"/>
</dbReference>
<evidence type="ECO:0000256" key="9">
    <source>
        <dbReference type="ARBA" id="ARBA00023268"/>
    </source>
</evidence>
<dbReference type="GO" id="GO:0005737">
    <property type="term" value="C:cytoplasm"/>
    <property type="evidence" value="ECO:0007669"/>
    <property type="project" value="UniProtKB-SubCell"/>
</dbReference>
<evidence type="ECO:0000256" key="5">
    <source>
        <dbReference type="ARBA" id="ARBA00022691"/>
    </source>
</evidence>
<comment type="similarity">
    <text evidence="10">In the C-terminal section; belongs to the DAO family.</text>
</comment>
<dbReference type="EC" id="1.5.-.-" evidence="10"/>
<evidence type="ECO:0000256" key="3">
    <source>
        <dbReference type="ARBA" id="ARBA00022630"/>
    </source>
</evidence>
<dbReference type="SUPFAM" id="SSF51905">
    <property type="entry name" value="FAD/NAD(P)-binding domain"/>
    <property type="match status" value="1"/>
</dbReference>
<accession>A0A923S5A5</accession>
<keyword evidence="8 10" id="KW-0560">Oxidoreductase</keyword>
<dbReference type="Proteomes" id="UP000596827">
    <property type="component" value="Unassembled WGS sequence"/>
</dbReference>
<feature type="region of interest" description="FAD-dependent cmnm(5)s(2)U34 oxidoreductase" evidence="10">
    <location>
        <begin position="250"/>
        <end position="609"/>
    </location>
</feature>
<dbReference type="NCBIfam" id="NF033855">
    <property type="entry name" value="tRNA_MNMC2"/>
    <property type="match status" value="1"/>
</dbReference>
<evidence type="ECO:0000313" key="13">
    <source>
        <dbReference type="EMBL" id="MBC5767768.1"/>
    </source>
</evidence>
<dbReference type="AlphaFoldDB" id="A0A923S5A5"/>
<organism evidence="13 14">
    <name type="scientific">Ramlibacter albus</name>
    <dbReference type="NCBI Taxonomy" id="2079448"/>
    <lineage>
        <taxon>Bacteria</taxon>
        <taxon>Pseudomonadati</taxon>
        <taxon>Pseudomonadota</taxon>
        <taxon>Betaproteobacteria</taxon>
        <taxon>Burkholderiales</taxon>
        <taxon>Comamonadaceae</taxon>
        <taxon>Ramlibacter</taxon>
    </lineage>
</organism>
<dbReference type="InterPro" id="IPR008471">
    <property type="entry name" value="MnmC-like_methylTransf"/>
</dbReference>
<dbReference type="PANTHER" id="PTHR13847">
    <property type="entry name" value="SARCOSINE DEHYDROGENASE-RELATED"/>
    <property type="match status" value="1"/>
</dbReference>
<reference evidence="13" key="1">
    <citation type="submission" date="2020-08" db="EMBL/GenBank/DDBJ databases">
        <title>Ramlibacter sp. GTP1 16S ribosomal RNA gene genome sequencing and assembly.</title>
        <authorList>
            <person name="Kang M."/>
        </authorList>
    </citation>
    <scope>NUCLEOTIDE SEQUENCE</scope>
    <source>
        <strain evidence="13">GTP1</strain>
    </source>
</reference>
<dbReference type="GO" id="GO:0032259">
    <property type="term" value="P:methylation"/>
    <property type="evidence" value="ECO:0007669"/>
    <property type="project" value="UniProtKB-KW"/>
</dbReference>
<dbReference type="Gene3D" id="3.50.50.60">
    <property type="entry name" value="FAD/NAD(P)-binding domain"/>
    <property type="match status" value="1"/>
</dbReference>
<evidence type="ECO:0000256" key="2">
    <source>
        <dbReference type="ARBA" id="ARBA00022603"/>
    </source>
</evidence>
<evidence type="ECO:0000256" key="6">
    <source>
        <dbReference type="ARBA" id="ARBA00022694"/>
    </source>
</evidence>
<keyword evidence="3 10" id="KW-0285">Flavoprotein</keyword>
<gene>
    <name evidence="13" type="primary">mnmD</name>
    <name evidence="10" type="synonym">mnmC</name>
    <name evidence="13" type="ORF">H8R02_25105</name>
</gene>
<keyword evidence="7 10" id="KW-0274">FAD</keyword>
<keyword evidence="9 10" id="KW-0511">Multifunctional enzyme</keyword>
<dbReference type="InterPro" id="IPR047785">
    <property type="entry name" value="tRNA_MNMC2"/>
</dbReference>
<dbReference type="EMBL" id="JACORU010000012">
    <property type="protein sequence ID" value="MBC5767768.1"/>
    <property type="molecule type" value="Genomic_DNA"/>
</dbReference>
<keyword evidence="6 10" id="KW-0819">tRNA processing</keyword>
<dbReference type="Pfam" id="PF01266">
    <property type="entry name" value="DAO"/>
    <property type="match status" value="1"/>
</dbReference>
<evidence type="ECO:0000256" key="1">
    <source>
        <dbReference type="ARBA" id="ARBA00022490"/>
    </source>
</evidence>
<feature type="domain" description="MnmC-like methyltransferase" evidence="12">
    <location>
        <begin position="105"/>
        <end position="227"/>
    </location>
</feature>
<dbReference type="InterPro" id="IPR029063">
    <property type="entry name" value="SAM-dependent_MTases_sf"/>
</dbReference>
<dbReference type="Gene3D" id="3.30.9.10">
    <property type="entry name" value="D-Amino Acid Oxidase, subunit A, domain 2"/>
    <property type="match status" value="1"/>
</dbReference>